<keyword evidence="3" id="KW-0808">Transferase</keyword>
<dbReference type="GO" id="GO:0006227">
    <property type="term" value="P:dUDP biosynthetic process"/>
    <property type="evidence" value="ECO:0007669"/>
    <property type="project" value="TreeGrafter"/>
</dbReference>
<evidence type="ECO:0000256" key="3">
    <source>
        <dbReference type="ARBA" id="ARBA00022679"/>
    </source>
</evidence>
<keyword evidence="5" id="KW-0547">Nucleotide-binding</keyword>
<protein>
    <recommendedName>
        <fullName evidence="2">dTMP kinase</fullName>
        <ecNumber evidence="2">2.7.4.9</ecNumber>
    </recommendedName>
</protein>
<evidence type="ECO:0000256" key="2">
    <source>
        <dbReference type="ARBA" id="ARBA00012980"/>
    </source>
</evidence>
<dbReference type="GO" id="GO:0006233">
    <property type="term" value="P:dTDP biosynthetic process"/>
    <property type="evidence" value="ECO:0007669"/>
    <property type="project" value="InterPro"/>
</dbReference>
<keyword evidence="6 10" id="KW-0418">Kinase</keyword>
<name>A0A1G1VB88_9BACT</name>
<keyword evidence="4" id="KW-0545">Nucleotide biosynthesis</keyword>
<dbReference type="HAMAP" id="MF_00165">
    <property type="entry name" value="Thymidylate_kinase"/>
    <property type="match status" value="1"/>
</dbReference>
<dbReference type="GO" id="GO:0004798">
    <property type="term" value="F:dTMP kinase activity"/>
    <property type="evidence" value="ECO:0007669"/>
    <property type="project" value="UniProtKB-EC"/>
</dbReference>
<dbReference type="CDD" id="cd01672">
    <property type="entry name" value="TMPK"/>
    <property type="match status" value="1"/>
</dbReference>
<evidence type="ECO:0000256" key="5">
    <source>
        <dbReference type="ARBA" id="ARBA00022741"/>
    </source>
</evidence>
<evidence type="ECO:0000259" key="9">
    <source>
        <dbReference type="Pfam" id="PF02223"/>
    </source>
</evidence>
<proteinExistence type="inferred from homology"/>
<dbReference type="Pfam" id="PF02223">
    <property type="entry name" value="Thymidylate_kin"/>
    <property type="match status" value="1"/>
</dbReference>
<evidence type="ECO:0000313" key="11">
    <source>
        <dbReference type="Proteomes" id="UP000178659"/>
    </source>
</evidence>
<dbReference type="NCBIfam" id="TIGR00041">
    <property type="entry name" value="DTMP_kinase"/>
    <property type="match status" value="1"/>
</dbReference>
<dbReference type="Gene3D" id="3.40.50.300">
    <property type="entry name" value="P-loop containing nucleotide triphosphate hydrolases"/>
    <property type="match status" value="1"/>
</dbReference>
<comment type="catalytic activity">
    <reaction evidence="8">
        <text>dTMP + ATP = dTDP + ADP</text>
        <dbReference type="Rhea" id="RHEA:13517"/>
        <dbReference type="ChEBI" id="CHEBI:30616"/>
        <dbReference type="ChEBI" id="CHEBI:58369"/>
        <dbReference type="ChEBI" id="CHEBI:63528"/>
        <dbReference type="ChEBI" id="CHEBI:456216"/>
        <dbReference type="EC" id="2.7.4.9"/>
    </reaction>
</comment>
<dbReference type="EC" id="2.7.4.9" evidence="2"/>
<evidence type="ECO:0000256" key="6">
    <source>
        <dbReference type="ARBA" id="ARBA00022777"/>
    </source>
</evidence>
<dbReference type="Proteomes" id="UP000178659">
    <property type="component" value="Unassembled WGS sequence"/>
</dbReference>
<dbReference type="InterPro" id="IPR027417">
    <property type="entry name" value="P-loop_NTPase"/>
</dbReference>
<dbReference type="GO" id="GO:0005524">
    <property type="term" value="F:ATP binding"/>
    <property type="evidence" value="ECO:0007669"/>
    <property type="project" value="UniProtKB-KW"/>
</dbReference>
<organism evidence="10 11">
    <name type="scientific">Candidatus Blackburnbacteria bacterium RIFCSPLOWO2_01_FULL_40_20</name>
    <dbReference type="NCBI Taxonomy" id="1797519"/>
    <lineage>
        <taxon>Bacteria</taxon>
        <taxon>Candidatus Blackburniibacteriota</taxon>
    </lineage>
</organism>
<dbReference type="EMBL" id="MHCC01000025">
    <property type="protein sequence ID" value="OGY12689.1"/>
    <property type="molecule type" value="Genomic_DNA"/>
</dbReference>
<feature type="domain" description="Thymidylate kinase-like" evidence="9">
    <location>
        <begin position="14"/>
        <end position="188"/>
    </location>
</feature>
<dbReference type="AlphaFoldDB" id="A0A1G1VB88"/>
<comment type="similarity">
    <text evidence="1">Belongs to the thymidylate kinase family.</text>
</comment>
<feature type="non-terminal residue" evidence="10">
    <location>
        <position position="236"/>
    </location>
</feature>
<accession>A0A1G1VB88</accession>
<evidence type="ECO:0000256" key="8">
    <source>
        <dbReference type="ARBA" id="ARBA00048743"/>
    </source>
</evidence>
<dbReference type="InterPro" id="IPR018094">
    <property type="entry name" value="Thymidylate_kinase"/>
</dbReference>
<evidence type="ECO:0000256" key="4">
    <source>
        <dbReference type="ARBA" id="ARBA00022727"/>
    </source>
</evidence>
<dbReference type="InterPro" id="IPR018095">
    <property type="entry name" value="Thymidylate_kin_CS"/>
</dbReference>
<dbReference type="PANTHER" id="PTHR10344:SF4">
    <property type="entry name" value="UMP-CMP KINASE 2, MITOCHONDRIAL"/>
    <property type="match status" value="1"/>
</dbReference>
<dbReference type="GO" id="GO:0005829">
    <property type="term" value="C:cytosol"/>
    <property type="evidence" value="ECO:0007669"/>
    <property type="project" value="TreeGrafter"/>
</dbReference>
<dbReference type="InterPro" id="IPR039430">
    <property type="entry name" value="Thymidylate_kin-like_dom"/>
</dbReference>
<evidence type="ECO:0000313" key="10">
    <source>
        <dbReference type="EMBL" id="OGY12689.1"/>
    </source>
</evidence>
<dbReference type="PROSITE" id="PS01331">
    <property type="entry name" value="THYMIDYLATE_KINASE"/>
    <property type="match status" value="1"/>
</dbReference>
<evidence type="ECO:0000256" key="7">
    <source>
        <dbReference type="ARBA" id="ARBA00022840"/>
    </source>
</evidence>
<dbReference type="PANTHER" id="PTHR10344">
    <property type="entry name" value="THYMIDYLATE KINASE"/>
    <property type="match status" value="1"/>
</dbReference>
<comment type="caution">
    <text evidence="10">The sequence shown here is derived from an EMBL/GenBank/DDBJ whole genome shotgun (WGS) entry which is preliminary data.</text>
</comment>
<keyword evidence="7" id="KW-0067">ATP-binding</keyword>
<reference evidence="10 11" key="1">
    <citation type="journal article" date="2016" name="Nat. Commun.">
        <title>Thousands of microbial genomes shed light on interconnected biogeochemical processes in an aquifer system.</title>
        <authorList>
            <person name="Anantharaman K."/>
            <person name="Brown C.T."/>
            <person name="Hug L.A."/>
            <person name="Sharon I."/>
            <person name="Castelle C.J."/>
            <person name="Probst A.J."/>
            <person name="Thomas B.C."/>
            <person name="Singh A."/>
            <person name="Wilkins M.J."/>
            <person name="Karaoz U."/>
            <person name="Brodie E.L."/>
            <person name="Williams K.H."/>
            <person name="Hubbard S.S."/>
            <person name="Banfield J.F."/>
        </authorList>
    </citation>
    <scope>NUCLEOTIDE SEQUENCE [LARGE SCALE GENOMIC DNA]</scope>
</reference>
<sequence>MKINNSYPGLYIVFEGIVGTGKSTQIKLLCDNLKTYSDDISTRLVFEPGGTSLADQIRKIVKYEKLTAEEEARLFAKARESLLDEVVRPALARGELVISDRSFLSSLAYQGEGRLWDGGGQPLYKGWRGIWKQFNKEVLRETMPDVIMFIDTSIAAARERSERDNPDKFDREGSGFWERTREGYLDVLFRLTCQYTGMSVVKIDDDGRLGKDEISRHVVREVAPLIDSWLANGEGR</sequence>
<dbReference type="GO" id="GO:0006235">
    <property type="term" value="P:dTTP biosynthetic process"/>
    <property type="evidence" value="ECO:0007669"/>
    <property type="project" value="TreeGrafter"/>
</dbReference>
<evidence type="ECO:0000256" key="1">
    <source>
        <dbReference type="ARBA" id="ARBA00009776"/>
    </source>
</evidence>
<dbReference type="SUPFAM" id="SSF52540">
    <property type="entry name" value="P-loop containing nucleoside triphosphate hydrolases"/>
    <property type="match status" value="1"/>
</dbReference>
<gene>
    <name evidence="10" type="ORF">A3A77_00130</name>
</gene>